<sequence>MPPKPLKLPKWKPPKEVKLPDEKYIVIVKPWIDSSNPAFFKALGGWLECASGTCPTIIYHMGSKRNHVIVQFPPNVDTMRLLGSHRPSEFVRGEPKFNNIRKNNQVTDVYEYNYKVHGDPSTKGWNSEYPHHGSVQDSPFKQGAQYPCPRLAPRTPEQFACNVAQPIPRDILEQLEAREAIIRATEERAMAEEEAARPAAPVAAANRASPRDLSPPPSGPSQTSTQNSVTTFTPYVPPSHLYPNPNGDIVQLPRNIPQPQIGKIGKMDPYEEEEEAKFLLQAGPVVKAEDTTFNEHTHSSPSETRVNEDTSDHPATLNHSAHTPPDTIKPEPAAPSEELCQLHDQYLALQANGCGLTVKAEACKSSLRIKQEPSDVMIQAHPKPEPVDAYVPQAINVRTPSGGATHKPPVDRVSSPEQGNVKKEKEERDDQIPRAEDERSSIPGWRRRERNLDAVFGDNPSLDTSINALRSSAQVKRGGSVVEPEPQDQHLGARVHIKEERLDDHQKFTKHEHIPSISSRTTERSTEAASRDERPYKKPRMSTDSSSSGVHVKHERRYVKREYDGQSSSIIVLHHIDLRIETEHGLILWQPLSNRNLAILDVQETDIAMVLVLQIITVDNEDDRQKRMEDIDYDVNYHF</sequence>
<reference evidence="2 3" key="1">
    <citation type="submission" date="2015-12" db="EMBL/GenBank/DDBJ databases">
        <title>Draft genome sequence of Moniliophthora roreri, the causal agent of frosty pod rot of cacao.</title>
        <authorList>
            <person name="Aime M.C."/>
            <person name="Diaz-Valderrama J.R."/>
            <person name="Kijpornyongpan T."/>
            <person name="Phillips-Mora W."/>
        </authorList>
    </citation>
    <scope>NUCLEOTIDE SEQUENCE [LARGE SCALE GENOMIC DNA]</scope>
    <source>
        <strain evidence="2 3">MCA 2952</strain>
    </source>
</reference>
<feature type="region of interest" description="Disordered" evidence="1">
    <location>
        <begin position="192"/>
        <end position="255"/>
    </location>
</feature>
<feature type="compositionally biased region" description="Basic and acidic residues" evidence="1">
    <location>
        <begin position="420"/>
        <end position="440"/>
    </location>
</feature>
<protein>
    <submittedName>
        <fullName evidence="2">Uncharacterized protein</fullName>
    </submittedName>
</protein>
<feature type="region of interest" description="Disordered" evidence="1">
    <location>
        <begin position="397"/>
        <end position="445"/>
    </location>
</feature>
<evidence type="ECO:0000313" key="3">
    <source>
        <dbReference type="Proteomes" id="UP000054988"/>
    </source>
</evidence>
<evidence type="ECO:0000256" key="1">
    <source>
        <dbReference type="SAM" id="MobiDB-lite"/>
    </source>
</evidence>
<accession>A0A0W0FI25</accession>
<proteinExistence type="predicted"/>
<dbReference type="AlphaFoldDB" id="A0A0W0FI25"/>
<gene>
    <name evidence="2" type="ORF">WG66_11613</name>
</gene>
<dbReference type="Proteomes" id="UP000054988">
    <property type="component" value="Unassembled WGS sequence"/>
</dbReference>
<evidence type="ECO:0000313" key="2">
    <source>
        <dbReference type="EMBL" id="KTB35810.1"/>
    </source>
</evidence>
<dbReference type="eggNOG" id="ENOG502T1NW">
    <property type="taxonomic scope" value="Eukaryota"/>
</dbReference>
<feature type="compositionally biased region" description="Low complexity" evidence="1">
    <location>
        <begin position="197"/>
        <end position="208"/>
    </location>
</feature>
<dbReference type="EMBL" id="LATX01001977">
    <property type="protein sequence ID" value="KTB35810.1"/>
    <property type="molecule type" value="Genomic_DNA"/>
</dbReference>
<organism evidence="2 3">
    <name type="scientific">Moniliophthora roreri</name>
    <name type="common">Frosty pod rot fungus</name>
    <name type="synonym">Monilia roreri</name>
    <dbReference type="NCBI Taxonomy" id="221103"/>
    <lineage>
        <taxon>Eukaryota</taxon>
        <taxon>Fungi</taxon>
        <taxon>Dikarya</taxon>
        <taxon>Basidiomycota</taxon>
        <taxon>Agaricomycotina</taxon>
        <taxon>Agaricomycetes</taxon>
        <taxon>Agaricomycetidae</taxon>
        <taxon>Agaricales</taxon>
        <taxon>Marasmiineae</taxon>
        <taxon>Marasmiaceae</taxon>
        <taxon>Moniliophthora</taxon>
    </lineage>
</organism>
<name>A0A0W0FI25_MONRR</name>
<feature type="region of interest" description="Disordered" evidence="1">
    <location>
        <begin position="511"/>
        <end position="553"/>
    </location>
</feature>
<feature type="region of interest" description="Disordered" evidence="1">
    <location>
        <begin position="290"/>
        <end position="333"/>
    </location>
</feature>
<feature type="compositionally biased region" description="Basic and acidic residues" evidence="1">
    <location>
        <begin position="521"/>
        <end position="536"/>
    </location>
</feature>
<comment type="caution">
    <text evidence="2">The sequence shown here is derived from an EMBL/GenBank/DDBJ whole genome shotgun (WGS) entry which is preliminary data.</text>
</comment>